<dbReference type="InterPro" id="IPR013783">
    <property type="entry name" value="Ig-like_fold"/>
</dbReference>
<comment type="caution">
    <text evidence="5">The sequence shown here is derived from an EMBL/GenBank/DDBJ whole genome shotgun (WGS) entry which is preliminary data.</text>
</comment>
<name>A0A7K4ZZH2_9AVES</name>
<dbReference type="InterPro" id="IPR036179">
    <property type="entry name" value="Ig-like_dom_sf"/>
</dbReference>
<evidence type="ECO:0000256" key="2">
    <source>
        <dbReference type="ARBA" id="ARBA00022859"/>
    </source>
</evidence>
<dbReference type="Pfam" id="PF07686">
    <property type="entry name" value="V-set"/>
    <property type="match status" value="1"/>
</dbReference>
<dbReference type="PANTHER" id="PTHR23268">
    <property type="entry name" value="T-CELL RECEPTOR BETA CHAIN"/>
    <property type="match status" value="1"/>
</dbReference>
<evidence type="ECO:0000256" key="3">
    <source>
        <dbReference type="SAM" id="SignalP"/>
    </source>
</evidence>
<feature type="domain" description="Immunoglobulin V-set" evidence="4">
    <location>
        <begin position="31"/>
        <end position="106"/>
    </location>
</feature>
<evidence type="ECO:0000259" key="4">
    <source>
        <dbReference type="SMART" id="SM00406"/>
    </source>
</evidence>
<evidence type="ECO:0000256" key="1">
    <source>
        <dbReference type="ARBA" id="ARBA00022729"/>
    </source>
</evidence>
<dbReference type="InterPro" id="IPR050413">
    <property type="entry name" value="TCR_beta_variable"/>
</dbReference>
<evidence type="ECO:0000313" key="6">
    <source>
        <dbReference type="Proteomes" id="UP000517892"/>
    </source>
</evidence>
<feature type="non-terminal residue" evidence="5">
    <location>
        <position position="1"/>
    </location>
</feature>
<dbReference type="Gene3D" id="2.60.40.10">
    <property type="entry name" value="Immunoglobulins"/>
    <property type="match status" value="1"/>
</dbReference>
<evidence type="ECO:0000313" key="5">
    <source>
        <dbReference type="EMBL" id="NWR76826.1"/>
    </source>
</evidence>
<feature type="non-terminal residue" evidence="5">
    <location>
        <position position="121"/>
    </location>
</feature>
<organism evidence="5 6">
    <name type="scientific">Centropus unirufus</name>
    <dbReference type="NCBI Taxonomy" id="1118519"/>
    <lineage>
        <taxon>Eukaryota</taxon>
        <taxon>Metazoa</taxon>
        <taxon>Chordata</taxon>
        <taxon>Craniata</taxon>
        <taxon>Vertebrata</taxon>
        <taxon>Euteleostomi</taxon>
        <taxon>Archelosauria</taxon>
        <taxon>Archosauria</taxon>
        <taxon>Dinosauria</taxon>
        <taxon>Saurischia</taxon>
        <taxon>Theropoda</taxon>
        <taxon>Coelurosauria</taxon>
        <taxon>Aves</taxon>
        <taxon>Neognathae</taxon>
        <taxon>Neoaves</taxon>
        <taxon>Otidimorphae</taxon>
        <taxon>Cuculiformes</taxon>
        <taxon>Centropidae</taxon>
        <taxon>Centropus</taxon>
    </lineage>
</organism>
<dbReference type="EMBL" id="VYZI01000385">
    <property type="protein sequence ID" value="NWR76826.1"/>
    <property type="molecule type" value="Genomic_DNA"/>
</dbReference>
<dbReference type="SMART" id="SM00406">
    <property type="entry name" value="IGv"/>
    <property type="match status" value="1"/>
</dbReference>
<keyword evidence="2" id="KW-0391">Immunity</keyword>
<proteinExistence type="predicted"/>
<protein>
    <submittedName>
        <fullName evidence="5">TVB65 protein</fullName>
    </submittedName>
</protein>
<dbReference type="SUPFAM" id="SSF48726">
    <property type="entry name" value="Immunoglobulin"/>
    <property type="match status" value="1"/>
</dbReference>
<gene>
    <name evidence="5" type="primary">Trbv65</name>
    <name evidence="5" type="ORF">CENUNI_R07583</name>
</gene>
<keyword evidence="6" id="KW-1185">Reference proteome</keyword>
<dbReference type="GO" id="GO:0007166">
    <property type="term" value="P:cell surface receptor signaling pathway"/>
    <property type="evidence" value="ECO:0007669"/>
    <property type="project" value="TreeGrafter"/>
</dbReference>
<dbReference type="GO" id="GO:0005886">
    <property type="term" value="C:plasma membrane"/>
    <property type="evidence" value="ECO:0007669"/>
    <property type="project" value="TreeGrafter"/>
</dbReference>
<accession>A0A7K4ZZH2</accession>
<feature type="signal peptide" evidence="3">
    <location>
        <begin position="1"/>
        <end position="16"/>
    </location>
</feature>
<sequence length="121" mass="13860">MWTAWCVAVYFFGARAKIIQTSSLVLKEEENATLTCSQNDNHNYMCWYLQQPGKGMQLIYYSIGTNQVQEGDHPTGYKAKRLNLNDFYLEILSVKTIHSAVYFCGSSLDTTLRSHLLSLHK</sequence>
<dbReference type="OrthoDB" id="9803478at2759"/>
<dbReference type="InterPro" id="IPR013106">
    <property type="entry name" value="Ig_V-set"/>
</dbReference>
<dbReference type="GO" id="GO:0002376">
    <property type="term" value="P:immune system process"/>
    <property type="evidence" value="ECO:0007669"/>
    <property type="project" value="UniProtKB-KW"/>
</dbReference>
<dbReference type="AlphaFoldDB" id="A0A7K4ZZH2"/>
<dbReference type="PANTHER" id="PTHR23268:SF28">
    <property type="entry name" value="T CELL RECEPTOR BETA VARIABLE 19"/>
    <property type="match status" value="1"/>
</dbReference>
<reference evidence="5 6" key="1">
    <citation type="submission" date="2019-09" db="EMBL/GenBank/DDBJ databases">
        <title>Bird 10,000 Genomes (B10K) Project - Family phase.</title>
        <authorList>
            <person name="Zhang G."/>
        </authorList>
    </citation>
    <scope>NUCLEOTIDE SEQUENCE [LARGE SCALE GENOMIC DNA]</scope>
    <source>
        <strain evidence="5">B10K-DU-017-25</strain>
        <tissue evidence="5">Mixed tissue sample</tissue>
    </source>
</reference>
<feature type="chain" id="PRO_5029812525" evidence="3">
    <location>
        <begin position="17"/>
        <end position="121"/>
    </location>
</feature>
<keyword evidence="1 3" id="KW-0732">Signal</keyword>
<dbReference type="Proteomes" id="UP000517892">
    <property type="component" value="Unassembled WGS sequence"/>
</dbReference>